<dbReference type="Gramene" id="Os06t0209300-02">
    <property type="protein sequence ID" value="Os06t0209300-02"/>
    <property type="gene ID" value="Os06g0209300"/>
</dbReference>
<reference evidence="2" key="1">
    <citation type="journal article" date="2005" name="Nature">
        <title>The map-based sequence of the rice genome.</title>
        <authorList>
            <consortium name="International rice genome sequencing project (IRGSP)"/>
            <person name="Matsumoto T."/>
            <person name="Wu J."/>
            <person name="Kanamori H."/>
            <person name="Katayose Y."/>
            <person name="Fujisawa M."/>
            <person name="Namiki N."/>
            <person name="Mizuno H."/>
            <person name="Yamamoto K."/>
            <person name="Antonio B.A."/>
            <person name="Baba T."/>
            <person name="Sakata K."/>
            <person name="Nagamura Y."/>
            <person name="Aoki H."/>
            <person name="Arikawa K."/>
            <person name="Arita K."/>
            <person name="Bito T."/>
            <person name="Chiden Y."/>
            <person name="Fujitsuka N."/>
            <person name="Fukunaka R."/>
            <person name="Hamada M."/>
            <person name="Harada C."/>
            <person name="Hayashi A."/>
            <person name="Hijishita S."/>
            <person name="Honda M."/>
            <person name="Hosokawa S."/>
            <person name="Ichikawa Y."/>
            <person name="Idonuma A."/>
            <person name="Iijima M."/>
            <person name="Ikeda M."/>
            <person name="Ikeno M."/>
            <person name="Ito K."/>
            <person name="Ito S."/>
            <person name="Ito T."/>
            <person name="Ito Y."/>
            <person name="Ito Y."/>
            <person name="Iwabuchi A."/>
            <person name="Kamiya K."/>
            <person name="Karasawa W."/>
            <person name="Kurita K."/>
            <person name="Katagiri S."/>
            <person name="Kikuta A."/>
            <person name="Kobayashi H."/>
            <person name="Kobayashi N."/>
            <person name="Machita K."/>
            <person name="Maehara T."/>
            <person name="Masukawa M."/>
            <person name="Mizubayashi T."/>
            <person name="Mukai Y."/>
            <person name="Nagasaki H."/>
            <person name="Nagata Y."/>
            <person name="Naito S."/>
            <person name="Nakashima M."/>
            <person name="Nakama Y."/>
            <person name="Nakamichi Y."/>
            <person name="Nakamura M."/>
            <person name="Meguro A."/>
            <person name="Negishi M."/>
            <person name="Ohta I."/>
            <person name="Ohta T."/>
            <person name="Okamoto M."/>
            <person name="Ono N."/>
            <person name="Saji S."/>
            <person name="Sakaguchi M."/>
            <person name="Sakai K."/>
            <person name="Shibata M."/>
            <person name="Shimokawa T."/>
            <person name="Song J."/>
            <person name="Takazaki Y."/>
            <person name="Terasawa K."/>
            <person name="Tsugane M."/>
            <person name="Tsuji K."/>
            <person name="Ueda S."/>
            <person name="Waki K."/>
            <person name="Yamagata H."/>
            <person name="Yamamoto M."/>
            <person name="Yamamoto S."/>
            <person name="Yamane H."/>
            <person name="Yoshiki S."/>
            <person name="Yoshihara R."/>
            <person name="Yukawa K."/>
            <person name="Zhong H."/>
            <person name="Yano M."/>
            <person name="Yuan Q."/>
            <person name="Ouyang S."/>
            <person name="Liu J."/>
            <person name="Jones K.M."/>
            <person name="Gansberger K."/>
            <person name="Moffat K."/>
            <person name="Hill J."/>
            <person name="Bera J."/>
            <person name="Fadrosh D."/>
            <person name="Jin S."/>
            <person name="Johri S."/>
            <person name="Kim M."/>
            <person name="Overton L."/>
            <person name="Reardon M."/>
            <person name="Tsitrin T."/>
            <person name="Vuong H."/>
            <person name="Weaver B."/>
            <person name="Ciecko A."/>
            <person name="Tallon L."/>
            <person name="Jackson J."/>
            <person name="Pai G."/>
            <person name="Aken S.V."/>
            <person name="Utterback T."/>
            <person name="Reidmuller S."/>
            <person name="Feldblyum T."/>
            <person name="Hsiao J."/>
            <person name="Zismann V."/>
            <person name="Iobst S."/>
            <person name="de Vazeille A.R."/>
            <person name="Buell C.R."/>
            <person name="Ying K."/>
            <person name="Li Y."/>
            <person name="Lu T."/>
            <person name="Huang Y."/>
            <person name="Zhao Q."/>
            <person name="Feng Q."/>
            <person name="Zhang L."/>
            <person name="Zhu J."/>
            <person name="Weng Q."/>
            <person name="Mu J."/>
            <person name="Lu Y."/>
            <person name="Fan D."/>
            <person name="Liu Y."/>
            <person name="Guan J."/>
            <person name="Zhang Y."/>
            <person name="Yu S."/>
            <person name="Liu X."/>
            <person name="Zhang Y."/>
            <person name="Hong G."/>
            <person name="Han B."/>
            <person name="Choisne N."/>
            <person name="Demange N."/>
            <person name="Orjeda G."/>
            <person name="Samain S."/>
            <person name="Cattolico L."/>
            <person name="Pelletier E."/>
            <person name="Couloux A."/>
            <person name="Segurens B."/>
            <person name="Wincker P."/>
            <person name="D'Hont A."/>
            <person name="Scarpelli C."/>
            <person name="Weissenbach J."/>
            <person name="Salanoubat M."/>
            <person name="Quetier F."/>
            <person name="Yu Y."/>
            <person name="Kim H.R."/>
            <person name="Rambo T."/>
            <person name="Currie J."/>
            <person name="Collura K."/>
            <person name="Luo M."/>
            <person name="Yang T."/>
            <person name="Ammiraju J.S.S."/>
            <person name="Engler F."/>
            <person name="Soderlund C."/>
            <person name="Wing R.A."/>
            <person name="Palmer L.E."/>
            <person name="de la Bastide M."/>
            <person name="Spiegel L."/>
            <person name="Nascimento L."/>
            <person name="Zutavern T."/>
            <person name="O'Shaughnessy A."/>
            <person name="Dike S."/>
            <person name="Dedhia N."/>
            <person name="Preston R."/>
            <person name="Balija V."/>
            <person name="McCombie W.R."/>
            <person name="Chow T."/>
            <person name="Chen H."/>
            <person name="Chung M."/>
            <person name="Chen C."/>
            <person name="Shaw J."/>
            <person name="Wu H."/>
            <person name="Hsiao K."/>
            <person name="Chao Y."/>
            <person name="Chu M."/>
            <person name="Cheng C."/>
            <person name="Hour A."/>
            <person name="Lee P."/>
            <person name="Lin S."/>
            <person name="Lin Y."/>
            <person name="Liou J."/>
            <person name="Liu S."/>
            <person name="Hsing Y."/>
            <person name="Raghuvanshi S."/>
            <person name="Mohanty A."/>
            <person name="Bharti A.K."/>
            <person name="Gaur A."/>
            <person name="Gupta V."/>
            <person name="Kumar D."/>
            <person name="Ravi V."/>
            <person name="Vij S."/>
            <person name="Kapur A."/>
            <person name="Khurana P."/>
            <person name="Khurana P."/>
            <person name="Khurana J.P."/>
            <person name="Tyagi A.K."/>
            <person name="Gaikwad K."/>
            <person name="Singh A."/>
            <person name="Dalal V."/>
            <person name="Srivastava S."/>
            <person name="Dixit A."/>
            <person name="Pal A.K."/>
            <person name="Ghazi I.A."/>
            <person name="Yadav M."/>
            <person name="Pandit A."/>
            <person name="Bhargava A."/>
            <person name="Sureshbabu K."/>
            <person name="Batra K."/>
            <person name="Sharma T.R."/>
            <person name="Mohapatra T."/>
            <person name="Singh N.K."/>
            <person name="Messing J."/>
            <person name="Nelson A.B."/>
            <person name="Fuks G."/>
            <person name="Kavchok S."/>
            <person name="Keizer G."/>
            <person name="Linton E."/>
            <person name="Llaca V."/>
            <person name="Song R."/>
            <person name="Tanyolac B."/>
            <person name="Young S."/>
            <person name="Ho-Il K."/>
            <person name="Hahn J.H."/>
            <person name="Sangsakoo G."/>
            <person name="Vanavichit A."/>
            <person name="de Mattos Luiz.A.T."/>
            <person name="Zimmer P.D."/>
            <person name="Malone G."/>
            <person name="Dellagostin O."/>
            <person name="de Oliveira A.C."/>
            <person name="Bevan M."/>
            <person name="Bancroft I."/>
            <person name="Minx P."/>
            <person name="Cordum H."/>
            <person name="Wilson R."/>
            <person name="Cheng Z."/>
            <person name="Jin W."/>
            <person name="Jiang J."/>
            <person name="Leong S.A."/>
            <person name="Iwama H."/>
            <person name="Gojobori T."/>
            <person name="Itoh T."/>
            <person name="Niimura Y."/>
            <person name="Fujii Y."/>
            <person name="Habara T."/>
            <person name="Sakai H."/>
            <person name="Sato Y."/>
            <person name="Wilson G."/>
            <person name="Kumar K."/>
            <person name="McCouch S."/>
            <person name="Juretic N."/>
            <person name="Hoen D."/>
            <person name="Wright S."/>
            <person name="Bruskiewich R."/>
            <person name="Bureau T."/>
            <person name="Miyao A."/>
            <person name="Hirochika H."/>
            <person name="Nishikawa T."/>
            <person name="Kadowaki K."/>
            <person name="Sugiura M."/>
            <person name="Burr B."/>
            <person name="Sasaki T."/>
        </authorList>
    </citation>
    <scope>NUCLEOTIDE SEQUENCE [LARGE SCALE GENOMIC DNA]</scope>
    <source>
        <strain evidence="2">cv. Nipponbare</strain>
    </source>
</reference>
<proteinExistence type="evidence at protein level"/>
<dbReference type="Proteomes" id="UP000059680">
    <property type="component" value="Chromosome 6"/>
</dbReference>
<keyword evidence="2" id="KW-1185">Reference proteome</keyword>
<dbReference type="ExpressionAtlas" id="A0A0N7KLR2">
    <property type="expression patterns" value="baseline and differential"/>
</dbReference>
<protein>
    <submittedName>
        <fullName evidence="1">Os06g0209300 protein</fullName>
    </submittedName>
</protein>
<evidence type="ECO:0007829" key="3">
    <source>
        <dbReference type="PeptideAtlas" id="A0A0N7KLR2"/>
    </source>
</evidence>
<evidence type="ECO:0000313" key="2">
    <source>
        <dbReference type="Proteomes" id="UP000059680"/>
    </source>
</evidence>
<gene>
    <name evidence="1" type="ordered locus">Os06g0209300</name>
    <name evidence="1" type="ORF">OSNPB_060209300</name>
</gene>
<reference evidence="1 2" key="3">
    <citation type="journal article" date="2013" name="Rice">
        <title>Improvement of the Oryza sativa Nipponbare reference genome using next generation sequence and optical map data.</title>
        <authorList>
            <person name="Kawahara Y."/>
            <person name="de la Bastide M."/>
            <person name="Hamilton J.P."/>
            <person name="Kanamori H."/>
            <person name="McCombie W.R."/>
            <person name="Ouyang S."/>
            <person name="Schwartz D.C."/>
            <person name="Tanaka T."/>
            <person name="Wu J."/>
            <person name="Zhou S."/>
            <person name="Childs K.L."/>
            <person name="Davidson R.M."/>
            <person name="Lin H."/>
            <person name="Quesada-Ocampo L."/>
            <person name="Vaillancourt B."/>
            <person name="Sakai H."/>
            <person name="Lee S.S."/>
            <person name="Kim J."/>
            <person name="Numa H."/>
            <person name="Itoh T."/>
            <person name="Buell C.R."/>
            <person name="Matsumoto T."/>
        </authorList>
    </citation>
    <scope>NUCLEOTIDE SEQUENCE [LARGE SCALE GENOMIC DNA]</scope>
    <source>
        <strain evidence="2">cv. Nipponbare</strain>
    </source>
</reference>
<evidence type="ECO:0000313" key="1">
    <source>
        <dbReference type="EMBL" id="BAS96729.1"/>
    </source>
</evidence>
<feature type="non-terminal residue" evidence="1">
    <location>
        <position position="146"/>
    </location>
</feature>
<organism evidence="1 2">
    <name type="scientific">Oryza sativa subsp. japonica</name>
    <name type="common">Rice</name>
    <dbReference type="NCBI Taxonomy" id="39947"/>
    <lineage>
        <taxon>Eukaryota</taxon>
        <taxon>Viridiplantae</taxon>
        <taxon>Streptophyta</taxon>
        <taxon>Embryophyta</taxon>
        <taxon>Tracheophyta</taxon>
        <taxon>Spermatophyta</taxon>
        <taxon>Magnoliopsida</taxon>
        <taxon>Liliopsida</taxon>
        <taxon>Poales</taxon>
        <taxon>Poaceae</taxon>
        <taxon>BOP clade</taxon>
        <taxon>Oryzoideae</taxon>
        <taxon>Oryzeae</taxon>
        <taxon>Oryzinae</taxon>
        <taxon>Oryza</taxon>
        <taxon>Oryza sativa</taxon>
    </lineage>
</organism>
<dbReference type="AlphaFoldDB" id="A0A0N7KLR2"/>
<dbReference type="EMBL" id="AP014962">
    <property type="protein sequence ID" value="BAS96729.1"/>
    <property type="molecule type" value="Genomic_DNA"/>
</dbReference>
<accession>A0A0N7KLR2</accession>
<reference evidence="1 2" key="2">
    <citation type="journal article" date="2013" name="Plant Cell Physiol.">
        <title>Rice Annotation Project Database (RAP-DB): an integrative and interactive database for rice genomics.</title>
        <authorList>
            <person name="Sakai H."/>
            <person name="Lee S.S."/>
            <person name="Tanaka T."/>
            <person name="Numa H."/>
            <person name="Kim J."/>
            <person name="Kawahara Y."/>
            <person name="Wakimoto H."/>
            <person name="Yang C.C."/>
            <person name="Iwamoto M."/>
            <person name="Abe T."/>
            <person name="Yamada Y."/>
            <person name="Muto A."/>
            <person name="Inokuchi H."/>
            <person name="Ikemura T."/>
            <person name="Matsumoto T."/>
            <person name="Sasaki T."/>
            <person name="Itoh T."/>
        </authorList>
    </citation>
    <scope>NUCLEOTIDE SEQUENCE [LARGE SCALE GENOMIC DNA]</scope>
    <source>
        <strain evidence="2">cv. Nipponbare</strain>
    </source>
</reference>
<sequence length="146" mass="16460">ADSVENGFHNCGEDCISGKCFLNQDGSRCYVHPFIERKLRILWDHIFKQNKHPIHCHEQSTCDPHDRIAGSSSTKLEQLADIAVADQVSKAKSSGILEHSPHDEIEGELLHLQSRLLDDVGGAKQRYVLLIFCRRFSTEDCPVSFS</sequence>
<keyword evidence="3" id="KW-1267">Proteomics identification</keyword>
<name>A0A0N7KLR2_ORYSJ</name>